<accession>A0AAW2DDL0</accession>
<organism evidence="1 2">
    <name type="scientific">Lithocarpus litseifolius</name>
    <dbReference type="NCBI Taxonomy" id="425828"/>
    <lineage>
        <taxon>Eukaryota</taxon>
        <taxon>Viridiplantae</taxon>
        <taxon>Streptophyta</taxon>
        <taxon>Embryophyta</taxon>
        <taxon>Tracheophyta</taxon>
        <taxon>Spermatophyta</taxon>
        <taxon>Magnoliopsida</taxon>
        <taxon>eudicotyledons</taxon>
        <taxon>Gunneridae</taxon>
        <taxon>Pentapetalae</taxon>
        <taxon>rosids</taxon>
        <taxon>fabids</taxon>
        <taxon>Fagales</taxon>
        <taxon>Fagaceae</taxon>
        <taxon>Lithocarpus</taxon>
    </lineage>
</organism>
<evidence type="ECO:0000313" key="1">
    <source>
        <dbReference type="EMBL" id="KAL0007952.1"/>
    </source>
</evidence>
<protein>
    <recommendedName>
        <fullName evidence="3">Protein FAR1-RELATED SEQUENCE</fullName>
    </recommendedName>
</protein>
<keyword evidence="2" id="KW-1185">Reference proteome</keyword>
<sequence length="183" mass="20825">KTKHSVLTPYAFKIFQEEFGRATQYSVLQGNGIEFVQQYYKDEISQRHKVLWDDCYQIPSLYLPPRWCREASLSEKELLVVDDENLVDKENMVDANVNDMIAGDCFINCPPLSNTKGRSKQKRMKGGRELGKKKKSCGLCKHVGHNISTCPEKDNCTSSNGAQKRKKCTSSEIGLNPIFSLKR</sequence>
<reference evidence="1 2" key="1">
    <citation type="submission" date="2024-01" db="EMBL/GenBank/DDBJ databases">
        <title>A telomere-to-telomere, gap-free genome of sweet tea (Lithocarpus litseifolius).</title>
        <authorList>
            <person name="Zhou J."/>
        </authorList>
    </citation>
    <scope>NUCLEOTIDE SEQUENCE [LARGE SCALE GENOMIC DNA]</scope>
    <source>
        <strain evidence="1">Zhou-2022a</strain>
        <tissue evidence="1">Leaf</tissue>
    </source>
</reference>
<feature type="non-terminal residue" evidence="1">
    <location>
        <position position="1"/>
    </location>
</feature>
<evidence type="ECO:0008006" key="3">
    <source>
        <dbReference type="Google" id="ProtNLM"/>
    </source>
</evidence>
<dbReference type="Proteomes" id="UP001459277">
    <property type="component" value="Unassembled WGS sequence"/>
</dbReference>
<name>A0AAW2DDL0_9ROSI</name>
<dbReference type="AlphaFoldDB" id="A0AAW2DDL0"/>
<comment type="caution">
    <text evidence="1">The sequence shown here is derived from an EMBL/GenBank/DDBJ whole genome shotgun (WGS) entry which is preliminary data.</text>
</comment>
<evidence type="ECO:0000313" key="2">
    <source>
        <dbReference type="Proteomes" id="UP001459277"/>
    </source>
</evidence>
<gene>
    <name evidence="1" type="ORF">SO802_009454</name>
</gene>
<dbReference type="EMBL" id="JAZDWU010000003">
    <property type="protein sequence ID" value="KAL0007952.1"/>
    <property type="molecule type" value="Genomic_DNA"/>
</dbReference>
<proteinExistence type="predicted"/>